<dbReference type="InterPro" id="IPR035979">
    <property type="entry name" value="RBD_domain_sf"/>
</dbReference>
<feature type="domain" description="RRM" evidence="5">
    <location>
        <begin position="605"/>
        <end position="687"/>
    </location>
</feature>
<gene>
    <name evidence="6" type="ORF">NP233_g9188</name>
</gene>
<dbReference type="SUPFAM" id="SSF54928">
    <property type="entry name" value="RNA-binding domain, RBD"/>
    <property type="match status" value="1"/>
</dbReference>
<feature type="compositionally biased region" description="Polar residues" evidence="4">
    <location>
        <begin position="1032"/>
        <end position="1046"/>
    </location>
</feature>
<evidence type="ECO:0000256" key="2">
    <source>
        <dbReference type="ARBA" id="ARBA00022884"/>
    </source>
</evidence>
<accession>A0AAD5VMM6</accession>
<feature type="compositionally biased region" description="Low complexity" evidence="4">
    <location>
        <begin position="86"/>
        <end position="109"/>
    </location>
</feature>
<feature type="compositionally biased region" description="Polar residues" evidence="4">
    <location>
        <begin position="1085"/>
        <end position="1125"/>
    </location>
</feature>
<comment type="caution">
    <text evidence="6">The sequence shown here is derived from an EMBL/GenBank/DDBJ whole genome shotgun (WGS) entry which is preliminary data.</text>
</comment>
<feature type="compositionally biased region" description="Polar residues" evidence="4">
    <location>
        <begin position="163"/>
        <end position="174"/>
    </location>
</feature>
<protein>
    <recommendedName>
        <fullName evidence="5">RRM domain-containing protein</fullName>
    </recommendedName>
</protein>
<evidence type="ECO:0000313" key="6">
    <source>
        <dbReference type="EMBL" id="KAJ3563060.1"/>
    </source>
</evidence>
<dbReference type="Pfam" id="PF00076">
    <property type="entry name" value="RRM_1"/>
    <property type="match status" value="1"/>
</dbReference>
<dbReference type="GO" id="GO:0003723">
    <property type="term" value="F:RNA binding"/>
    <property type="evidence" value="ECO:0007669"/>
    <property type="project" value="UniProtKB-UniRule"/>
</dbReference>
<feature type="compositionally biased region" description="Polar residues" evidence="4">
    <location>
        <begin position="262"/>
        <end position="277"/>
    </location>
</feature>
<feature type="region of interest" description="Disordered" evidence="4">
    <location>
        <begin position="407"/>
        <end position="428"/>
    </location>
</feature>
<feature type="region of interest" description="Disordered" evidence="4">
    <location>
        <begin position="125"/>
        <end position="184"/>
    </location>
</feature>
<feature type="region of interest" description="Disordered" evidence="4">
    <location>
        <begin position="258"/>
        <end position="349"/>
    </location>
</feature>
<sequence length="1156" mass="126121">MADFSSNSPALPVSSASAIPSLNPRVSLLQPQGTPVNAPHVDGTAQVVNAPCLDGIVALPGRARGKSVSVSAHSISPADQLRPLISSRGASDELSSESSESSSVEAISRSAGGLGTHICTARAHAERGIHRHVTPDDERGIEGGSTDADSIKAESDNAIAETESATGSTVTEPGSSARSDSISDCSNSDVEIYLESHGLDDSAMRMNCVGQQSFTDADTSRRLGVESPVLPPNVSQARGEVIQGVPPQQIVKVEPEDPEGWVTNSVQPSANHQQQKHVGSMGREGITPPAAQRGESVRLRAEGQDGGNYGASARPADKSHGSDVISSSRCSVDQPFSADSRVAQDSRVATELKPTSADFKPRMAIELKPPQVEFKPAGIDFPSAHAAFTSTQPHPSRIVPVTTRASFSQQETDNPFQSNRALPDPGLQLQVRGRPDDTLYLDQLDPVVPHDVLPSDLSFDKHSQATDDLQQVPCDDSQRTPNVYINGLPPHFPEDQLYALAAPYGEVKSVRTFTRHVRENESGYGFVLFADIESAERCIIALRKYRNLHPTFSKQIHKIPGTIYAQTLSQTASESMTSLSSWDSKRDETDTFKRRMESLHDPTSTNLYMEGLPLSIDEPTLAALVSPHRISSSRFFQTRLSHPPRIIAFVRLETRIGAEEIIERLHGRMVRGWNDIGSRISVRFADTAEQRELRRTERVTKEGDTSATRLTIAQAALLNLRGQELRQAAKISTLPVIGEPFSFPLPAPVFEVDYSLAPGRTIPTQRLHSPSSSTYVAHNQQQFNRPAPRGVDPSMAILLDNLRNNSSSFRSSNAGHYDAYQQQPNLFPQNQQYLSDEYAAPRPPPAHAKSGYTATEEYIMRAHAESRRRPAPLDLATQARNRRESELEVANANIATGVRGYRTRAAAISFGRKSQQPSTLAEIEPVSMMNEDEFHAAATRGHDDHSHMTIQNVGEQDPDVTVRGASKDYHSRGNQGTRQSARAFPTPVLPPQAQFSGNSVTVDQTHNQHVRSTTFPHRPNANQHQRHQQHNSMSVPNTGQRTPQHAATAVMGQTSLNHDKNDYQETLEKQALRREVGNKLHSKLQHGSSVTSLHQNPYDMDNQSSPSLISPTLTYSSQTPSTLSPATPFFGSFNSQNEGFDRNGGLDGKKMRAGGH</sequence>
<organism evidence="6 7">
    <name type="scientific">Leucocoprinus birnbaumii</name>
    <dbReference type="NCBI Taxonomy" id="56174"/>
    <lineage>
        <taxon>Eukaryota</taxon>
        <taxon>Fungi</taxon>
        <taxon>Dikarya</taxon>
        <taxon>Basidiomycota</taxon>
        <taxon>Agaricomycotina</taxon>
        <taxon>Agaricomycetes</taxon>
        <taxon>Agaricomycetidae</taxon>
        <taxon>Agaricales</taxon>
        <taxon>Agaricineae</taxon>
        <taxon>Agaricaceae</taxon>
        <taxon>Leucocoprinus</taxon>
    </lineage>
</organism>
<feature type="region of interest" description="Disordered" evidence="4">
    <location>
        <begin position="1012"/>
        <end position="1046"/>
    </location>
</feature>
<feature type="domain" description="RRM" evidence="5">
    <location>
        <begin position="481"/>
        <end position="555"/>
    </location>
</feature>
<dbReference type="EMBL" id="JANIEX010000801">
    <property type="protein sequence ID" value="KAJ3563060.1"/>
    <property type="molecule type" value="Genomic_DNA"/>
</dbReference>
<evidence type="ECO:0000259" key="5">
    <source>
        <dbReference type="PROSITE" id="PS50102"/>
    </source>
</evidence>
<evidence type="ECO:0000256" key="4">
    <source>
        <dbReference type="SAM" id="MobiDB-lite"/>
    </source>
</evidence>
<reference evidence="6" key="1">
    <citation type="submission" date="2022-07" db="EMBL/GenBank/DDBJ databases">
        <title>Genome Sequence of Leucocoprinus birnbaumii.</title>
        <authorList>
            <person name="Buettner E."/>
        </authorList>
    </citation>
    <scope>NUCLEOTIDE SEQUENCE</scope>
    <source>
        <strain evidence="6">VT141</strain>
    </source>
</reference>
<dbReference type="AlphaFoldDB" id="A0AAD5VMM6"/>
<feature type="compositionally biased region" description="Polar residues" evidence="4">
    <location>
        <begin position="407"/>
        <end position="420"/>
    </location>
</feature>
<evidence type="ECO:0000256" key="3">
    <source>
        <dbReference type="PROSITE-ProRule" id="PRU00176"/>
    </source>
</evidence>
<dbReference type="Proteomes" id="UP001213000">
    <property type="component" value="Unassembled WGS sequence"/>
</dbReference>
<keyword evidence="2 3" id="KW-0694">RNA-binding</keyword>
<evidence type="ECO:0000256" key="1">
    <source>
        <dbReference type="ARBA" id="ARBA00022737"/>
    </source>
</evidence>
<proteinExistence type="predicted"/>
<keyword evidence="1" id="KW-0677">Repeat</keyword>
<feature type="compositionally biased region" description="Basic and acidic residues" evidence="4">
    <location>
        <begin position="125"/>
        <end position="141"/>
    </location>
</feature>
<keyword evidence="7" id="KW-1185">Reference proteome</keyword>
<dbReference type="PANTHER" id="PTHR24012">
    <property type="entry name" value="RNA BINDING PROTEIN"/>
    <property type="match status" value="1"/>
</dbReference>
<feature type="region of interest" description="Disordered" evidence="4">
    <location>
        <begin position="81"/>
        <end position="109"/>
    </location>
</feature>
<dbReference type="SMART" id="SM00360">
    <property type="entry name" value="RRM"/>
    <property type="match status" value="2"/>
</dbReference>
<dbReference type="InterPro" id="IPR012677">
    <property type="entry name" value="Nucleotide-bd_a/b_plait_sf"/>
</dbReference>
<dbReference type="Gene3D" id="3.30.70.330">
    <property type="match status" value="2"/>
</dbReference>
<dbReference type="PROSITE" id="PS50102">
    <property type="entry name" value="RRM"/>
    <property type="match status" value="2"/>
</dbReference>
<feature type="region of interest" description="Disordered" evidence="4">
    <location>
        <begin position="1082"/>
        <end position="1156"/>
    </location>
</feature>
<dbReference type="InterPro" id="IPR000504">
    <property type="entry name" value="RRM_dom"/>
</dbReference>
<evidence type="ECO:0000313" key="7">
    <source>
        <dbReference type="Proteomes" id="UP001213000"/>
    </source>
</evidence>
<name>A0AAD5VMM6_9AGAR</name>
<feature type="compositionally biased region" description="Low complexity" evidence="4">
    <location>
        <begin position="175"/>
        <end position="184"/>
    </location>
</feature>